<dbReference type="KEGG" id="ccp:CHC_T00005447001"/>
<dbReference type="RefSeq" id="XP_005717129.1">
    <property type="nucleotide sequence ID" value="XM_005717072.1"/>
</dbReference>
<reference evidence="2" key="1">
    <citation type="journal article" date="2013" name="Proc. Natl. Acad. Sci. U.S.A.">
        <title>Genome structure and metabolic features in the red seaweed Chondrus crispus shed light on evolution of the Archaeplastida.</title>
        <authorList>
            <person name="Collen J."/>
            <person name="Porcel B."/>
            <person name="Carre W."/>
            <person name="Ball S.G."/>
            <person name="Chaparro C."/>
            <person name="Tonon T."/>
            <person name="Barbeyron T."/>
            <person name="Michel G."/>
            <person name="Noel B."/>
            <person name="Valentin K."/>
            <person name="Elias M."/>
            <person name="Artiguenave F."/>
            <person name="Arun A."/>
            <person name="Aury J.M."/>
            <person name="Barbosa-Neto J.F."/>
            <person name="Bothwell J.H."/>
            <person name="Bouget F.Y."/>
            <person name="Brillet L."/>
            <person name="Cabello-Hurtado F."/>
            <person name="Capella-Gutierrez S."/>
            <person name="Charrier B."/>
            <person name="Cladiere L."/>
            <person name="Cock J.M."/>
            <person name="Coelho S.M."/>
            <person name="Colleoni C."/>
            <person name="Czjzek M."/>
            <person name="Da Silva C."/>
            <person name="Delage L."/>
            <person name="Denoeud F."/>
            <person name="Deschamps P."/>
            <person name="Dittami S.M."/>
            <person name="Gabaldon T."/>
            <person name="Gachon C.M."/>
            <person name="Groisillier A."/>
            <person name="Herve C."/>
            <person name="Jabbari K."/>
            <person name="Katinka M."/>
            <person name="Kloareg B."/>
            <person name="Kowalczyk N."/>
            <person name="Labadie K."/>
            <person name="Leblanc C."/>
            <person name="Lopez P.J."/>
            <person name="McLachlan D.H."/>
            <person name="Meslet-Cladiere L."/>
            <person name="Moustafa A."/>
            <person name="Nehr Z."/>
            <person name="Nyvall Collen P."/>
            <person name="Panaud O."/>
            <person name="Partensky F."/>
            <person name="Poulain J."/>
            <person name="Rensing S.A."/>
            <person name="Rousvoal S."/>
            <person name="Samson G."/>
            <person name="Symeonidi A."/>
            <person name="Weissenbach J."/>
            <person name="Zambounis A."/>
            <person name="Wincker P."/>
            <person name="Boyen C."/>
        </authorList>
    </citation>
    <scope>NUCLEOTIDE SEQUENCE [LARGE SCALE GENOMIC DNA]</scope>
    <source>
        <strain evidence="2">cv. Stackhouse</strain>
    </source>
</reference>
<dbReference type="AlphaFoldDB" id="R7QIR1"/>
<organism evidence="1 2">
    <name type="scientific">Chondrus crispus</name>
    <name type="common">Carrageen Irish moss</name>
    <name type="synonym">Polymorpha crispa</name>
    <dbReference type="NCBI Taxonomy" id="2769"/>
    <lineage>
        <taxon>Eukaryota</taxon>
        <taxon>Rhodophyta</taxon>
        <taxon>Florideophyceae</taxon>
        <taxon>Rhodymeniophycidae</taxon>
        <taxon>Gigartinales</taxon>
        <taxon>Gigartinaceae</taxon>
        <taxon>Chondrus</taxon>
    </lineage>
</organism>
<keyword evidence="2" id="KW-1185">Reference proteome</keyword>
<sequence length="44" mass="5033">MLGHDYDRICAVADKLRCSKVGMNASIPHRNSYDVQQIHQNSPY</sequence>
<protein>
    <submittedName>
        <fullName evidence="1">Uncharacterized protein</fullName>
    </submittedName>
</protein>
<evidence type="ECO:0000313" key="1">
    <source>
        <dbReference type="EMBL" id="CDF37310.1"/>
    </source>
</evidence>
<proteinExistence type="predicted"/>
<dbReference type="GeneID" id="17324846"/>
<evidence type="ECO:0000313" key="2">
    <source>
        <dbReference type="Proteomes" id="UP000012073"/>
    </source>
</evidence>
<name>R7QIR1_CHOCR</name>
<dbReference type="Proteomes" id="UP000012073">
    <property type="component" value="Unassembled WGS sequence"/>
</dbReference>
<gene>
    <name evidence="1" type="ORF">CHC_T00005447001</name>
</gene>
<accession>R7QIR1</accession>
<dbReference type="Gramene" id="CDF37310">
    <property type="protein sequence ID" value="CDF37310"/>
    <property type="gene ID" value="CHC_T00005447001"/>
</dbReference>
<dbReference type="EMBL" id="HG001831">
    <property type="protein sequence ID" value="CDF37310.1"/>
    <property type="molecule type" value="Genomic_DNA"/>
</dbReference>